<dbReference type="STRING" id="212717.CTC_00785"/>
<protein>
    <submittedName>
        <fullName evidence="4">Iron(III) dicitrate-binding periplasmic protein</fullName>
    </submittedName>
</protein>
<gene>
    <name evidence="4" type="ordered locus">CTC_00785</name>
</gene>
<dbReference type="EMBL" id="AE015927">
    <property type="protein sequence ID" value="AAO35383.1"/>
    <property type="molecule type" value="Genomic_DNA"/>
</dbReference>
<keyword evidence="2" id="KW-0732">Signal</keyword>
<evidence type="ECO:0000256" key="1">
    <source>
        <dbReference type="ARBA" id="ARBA00008814"/>
    </source>
</evidence>
<dbReference type="Gene3D" id="3.40.50.1980">
    <property type="entry name" value="Nitrogenase molybdenum iron protein domain"/>
    <property type="match status" value="2"/>
</dbReference>
<evidence type="ECO:0000259" key="3">
    <source>
        <dbReference type="PROSITE" id="PS50983"/>
    </source>
</evidence>
<dbReference type="SUPFAM" id="SSF53807">
    <property type="entry name" value="Helical backbone' metal receptor"/>
    <property type="match status" value="1"/>
</dbReference>
<evidence type="ECO:0000256" key="2">
    <source>
        <dbReference type="ARBA" id="ARBA00022729"/>
    </source>
</evidence>
<dbReference type="PROSITE" id="PS50983">
    <property type="entry name" value="FE_B12_PBP"/>
    <property type="match status" value="1"/>
</dbReference>
<dbReference type="AlphaFoldDB" id="Q897F3"/>
<dbReference type="GO" id="GO:0071281">
    <property type="term" value="P:cellular response to iron ion"/>
    <property type="evidence" value="ECO:0007669"/>
    <property type="project" value="TreeGrafter"/>
</dbReference>
<dbReference type="KEGG" id="ctc:CTC_00785"/>
<proteinExistence type="inferred from homology"/>
<feature type="domain" description="Fe/B12 periplasmic-binding" evidence="3">
    <location>
        <begin position="78"/>
        <end position="326"/>
    </location>
</feature>
<dbReference type="GeneID" id="24253360"/>
<sequence length="328" mass="36460">MDFYTLNLILGGILVKNIKKLLLLLLSIFLTFSIAACSSSDNKDENKNASNTLKNTTYPLKIKDSFDREVTIEKEPSKVISLGPNVTETIFSLNKGDKLIGRTEYCDFPKEVEKINTIGTLQNPNIEKIVELKPDIVIASTHAKKENLDKLNQLGIKTIALYGEEDFEGAYDVISSIGKVLNANNESNTIVNNMKKKVNFVKEKVKGKDTPSVYYVIGFGKGGDFTPGKDTFLHKLITLAGAKNAGEDAVNWKYSLEKLIEKNPDIIICSKYFDAKKGLQGTTGYTDLKAVKNNKLFEIDNNMLDRQGPRLADGLEELAKLIHPDAFK</sequence>
<dbReference type="PANTHER" id="PTHR30535:SF34">
    <property type="entry name" value="MOLYBDATE-BINDING PROTEIN MOLA"/>
    <property type="match status" value="1"/>
</dbReference>
<evidence type="ECO:0000313" key="5">
    <source>
        <dbReference type="Proteomes" id="UP000001412"/>
    </source>
</evidence>
<dbReference type="PANTHER" id="PTHR30535">
    <property type="entry name" value="VITAMIN B12-BINDING PROTEIN"/>
    <property type="match status" value="1"/>
</dbReference>
<name>Q897F3_CLOTE</name>
<reference evidence="4 5" key="1">
    <citation type="journal article" date="2003" name="Proc. Natl. Acad. Sci. U.S.A.">
        <title>The genome sequence of Clostridium tetani, the causative agent of tetanus disease.</title>
        <authorList>
            <person name="Brueggemann H."/>
            <person name="Baumer S."/>
            <person name="Fricke W.F."/>
            <person name="Wiezer A."/>
            <person name="Liesegang H."/>
            <person name="Decker I."/>
            <person name="Herzberg C."/>
            <person name="Martinez-Arias R."/>
            <person name="Merkl R."/>
            <person name="Henne A."/>
            <person name="Gottschalk G."/>
        </authorList>
    </citation>
    <scope>NUCLEOTIDE SEQUENCE [LARGE SCALE GENOMIC DNA]</scope>
    <source>
        <strain evidence="5">Massachusetts / E88</strain>
    </source>
</reference>
<organism evidence="4 5">
    <name type="scientific">Clostridium tetani (strain Massachusetts / E88)</name>
    <dbReference type="NCBI Taxonomy" id="212717"/>
    <lineage>
        <taxon>Bacteria</taxon>
        <taxon>Bacillati</taxon>
        <taxon>Bacillota</taxon>
        <taxon>Clostridia</taxon>
        <taxon>Eubacteriales</taxon>
        <taxon>Clostridiaceae</taxon>
        <taxon>Clostridium</taxon>
    </lineage>
</organism>
<dbReference type="InterPro" id="IPR054828">
    <property type="entry name" value="Vit_B12_bind_prot"/>
</dbReference>
<dbReference type="InterPro" id="IPR002491">
    <property type="entry name" value="ABC_transptr_periplasmic_BD"/>
</dbReference>
<dbReference type="InterPro" id="IPR050902">
    <property type="entry name" value="ABC_Transporter_SBP"/>
</dbReference>
<dbReference type="OrthoDB" id="9816357at2"/>
<accession>Q897F3</accession>
<dbReference type="Proteomes" id="UP000001412">
    <property type="component" value="Chromosome"/>
</dbReference>
<keyword evidence="5" id="KW-1185">Reference proteome</keyword>
<dbReference type="RefSeq" id="WP_011099049.1">
    <property type="nucleotide sequence ID" value="NC_004557.1"/>
</dbReference>
<dbReference type="CDD" id="cd01143">
    <property type="entry name" value="YvrC"/>
    <property type="match status" value="1"/>
</dbReference>
<comment type="similarity">
    <text evidence="1">Belongs to the bacterial solute-binding protein 8 family.</text>
</comment>
<dbReference type="HOGENOM" id="CLU_038034_2_5_9"/>
<dbReference type="Pfam" id="PF01497">
    <property type="entry name" value="Peripla_BP_2"/>
    <property type="match status" value="1"/>
</dbReference>
<dbReference type="NCBIfam" id="NF038402">
    <property type="entry name" value="TroA_like"/>
    <property type="match status" value="1"/>
</dbReference>
<evidence type="ECO:0000313" key="4">
    <source>
        <dbReference type="EMBL" id="AAO35383.1"/>
    </source>
</evidence>